<dbReference type="PANTHER" id="PTHR30399:SF1">
    <property type="entry name" value="UTP PYROPHOSPHATASE"/>
    <property type="match status" value="1"/>
</dbReference>
<organism evidence="2 3">
    <name type="scientific">Bifidobacterium boum</name>
    <dbReference type="NCBI Taxonomy" id="78343"/>
    <lineage>
        <taxon>Bacteria</taxon>
        <taxon>Bacillati</taxon>
        <taxon>Actinomycetota</taxon>
        <taxon>Actinomycetes</taxon>
        <taxon>Bifidobacteriales</taxon>
        <taxon>Bifidobacteriaceae</taxon>
        <taxon>Bifidobacterium</taxon>
    </lineage>
</organism>
<dbReference type="GeneID" id="303204967"/>
<evidence type="ECO:0000259" key="1">
    <source>
        <dbReference type="Pfam" id="PF01863"/>
    </source>
</evidence>
<accession>A0A086ZPP4</accession>
<evidence type="ECO:0000313" key="3">
    <source>
        <dbReference type="Proteomes" id="UP000029093"/>
    </source>
</evidence>
<dbReference type="InterPro" id="IPR002725">
    <property type="entry name" value="YgjP-like_metallopeptidase"/>
</dbReference>
<dbReference type="PANTHER" id="PTHR30399">
    <property type="entry name" value="UNCHARACTERIZED PROTEIN YGJP"/>
    <property type="match status" value="1"/>
</dbReference>
<proteinExistence type="predicted"/>
<keyword evidence="2" id="KW-0378">Hydrolase</keyword>
<dbReference type="Gene3D" id="3.30.2010.10">
    <property type="entry name" value="Metalloproteases ('zincins'), catalytic domain"/>
    <property type="match status" value="1"/>
</dbReference>
<dbReference type="EMBL" id="JGYQ01000007">
    <property type="protein sequence ID" value="KFI48494.1"/>
    <property type="molecule type" value="Genomic_DNA"/>
</dbReference>
<protein>
    <submittedName>
        <fullName evidence="2">Putative metal-dependent hydrolase</fullName>
    </submittedName>
</protein>
<dbReference type="Proteomes" id="UP000029093">
    <property type="component" value="Unassembled WGS sequence"/>
</dbReference>
<dbReference type="RefSeq" id="WP_051616675.1">
    <property type="nucleotide sequence ID" value="NZ_JGYQ01000007.1"/>
</dbReference>
<feature type="domain" description="YgjP-like metallopeptidase" evidence="1">
    <location>
        <begin position="1"/>
        <end position="81"/>
    </location>
</feature>
<reference evidence="2 3" key="1">
    <citation type="submission" date="2014-03" db="EMBL/GenBank/DDBJ databases">
        <title>Genomics of Bifidobacteria.</title>
        <authorList>
            <person name="Ventura M."/>
            <person name="Milani C."/>
            <person name="Lugli G.A."/>
        </authorList>
    </citation>
    <scope>NUCLEOTIDE SEQUENCE [LARGE SCALE GENOMIC DNA]</scope>
    <source>
        <strain evidence="2 3">LMG 10736</strain>
    </source>
</reference>
<sequence length="90" mass="10483">MGFPYEKVFVKTQKTRWGSCSSKGNINLNCLLMKVPPHVRKYVIVHELAHKKEMNHSERFWKVVAGEIPEHQKVTRWLKENGNSLIGKLP</sequence>
<dbReference type="CDD" id="cd07344">
    <property type="entry name" value="M48_yhfN_like"/>
    <property type="match status" value="1"/>
</dbReference>
<keyword evidence="3" id="KW-1185">Reference proteome</keyword>
<dbReference type="GO" id="GO:0016787">
    <property type="term" value="F:hydrolase activity"/>
    <property type="evidence" value="ECO:0007669"/>
    <property type="project" value="UniProtKB-KW"/>
</dbReference>
<comment type="caution">
    <text evidence="2">The sequence shown here is derived from an EMBL/GenBank/DDBJ whole genome shotgun (WGS) entry which is preliminary data.</text>
</comment>
<dbReference type="OrthoDB" id="9811177at2"/>
<evidence type="ECO:0000313" key="2">
    <source>
        <dbReference type="EMBL" id="KFI48494.1"/>
    </source>
</evidence>
<gene>
    <name evidence="2" type="ORF">BBOU_0623</name>
</gene>
<name>A0A086ZPP4_9BIFI</name>
<dbReference type="Pfam" id="PF01863">
    <property type="entry name" value="YgjP-like"/>
    <property type="match status" value="1"/>
</dbReference>
<dbReference type="InterPro" id="IPR053136">
    <property type="entry name" value="UTP_pyrophosphatase-like"/>
</dbReference>
<dbReference type="AlphaFoldDB" id="A0A086ZPP4"/>